<comment type="caution">
    <text evidence="1">The sequence shown here is derived from an EMBL/GenBank/DDBJ whole genome shotgun (WGS) entry which is preliminary data.</text>
</comment>
<reference evidence="1 2" key="1">
    <citation type="journal article" date="2012" name="Genome Biol.">
        <title>Genome and low-iron response of an oceanic diatom adapted to chronic iron limitation.</title>
        <authorList>
            <person name="Lommer M."/>
            <person name="Specht M."/>
            <person name="Roy A.S."/>
            <person name="Kraemer L."/>
            <person name="Andreson R."/>
            <person name="Gutowska M.A."/>
            <person name="Wolf J."/>
            <person name="Bergner S.V."/>
            <person name="Schilhabel M.B."/>
            <person name="Klostermeier U.C."/>
            <person name="Beiko R.G."/>
            <person name="Rosenstiel P."/>
            <person name="Hippler M."/>
            <person name="Laroche J."/>
        </authorList>
    </citation>
    <scope>NUCLEOTIDE SEQUENCE [LARGE SCALE GENOMIC DNA]</scope>
    <source>
        <strain evidence="1 2">CCMP1005</strain>
    </source>
</reference>
<organism evidence="1 2">
    <name type="scientific">Thalassiosira oceanica</name>
    <name type="common">Marine diatom</name>
    <dbReference type="NCBI Taxonomy" id="159749"/>
    <lineage>
        <taxon>Eukaryota</taxon>
        <taxon>Sar</taxon>
        <taxon>Stramenopiles</taxon>
        <taxon>Ochrophyta</taxon>
        <taxon>Bacillariophyta</taxon>
        <taxon>Coscinodiscophyceae</taxon>
        <taxon>Thalassiosirophycidae</taxon>
        <taxon>Thalassiosirales</taxon>
        <taxon>Thalassiosiraceae</taxon>
        <taxon>Thalassiosira</taxon>
    </lineage>
</organism>
<dbReference type="AlphaFoldDB" id="K0T3Q6"/>
<protein>
    <submittedName>
        <fullName evidence="1">Uncharacterized protein</fullName>
    </submittedName>
</protein>
<feature type="non-terminal residue" evidence="1">
    <location>
        <position position="1"/>
    </location>
</feature>
<sequence length="246" mass="27328">LDHRAHRAVVDGDAAREQRRDVLAQAVSSTDEVRKGLRILVGRLRIINVGLRQQSRLGADGLDLLMSDPRVAVVIRHMVLRRVRSGEGRLRRGLGLYIVVSELLSWDLGELPLALLKTAERINSRRTHRWIGRSMGDAMPMSKLCEIFSSQQYPTDLSLGTSRALSSNLARKAGAGETWLRRTTGNSNPFGLDASIYGLLLLPVTSQSLILFKYVVISYVNSTCFVVVIASQIVWEVLKDNPKIVS</sequence>
<evidence type="ECO:0000313" key="2">
    <source>
        <dbReference type="Proteomes" id="UP000266841"/>
    </source>
</evidence>
<keyword evidence="2" id="KW-1185">Reference proteome</keyword>
<accession>K0T3Q6</accession>
<dbReference type="EMBL" id="AGNL01006010">
    <property type="protein sequence ID" value="EJK72340.1"/>
    <property type="molecule type" value="Genomic_DNA"/>
</dbReference>
<evidence type="ECO:0000313" key="1">
    <source>
        <dbReference type="EMBL" id="EJK72340.1"/>
    </source>
</evidence>
<dbReference type="Proteomes" id="UP000266841">
    <property type="component" value="Unassembled WGS sequence"/>
</dbReference>
<gene>
    <name evidence="1" type="ORF">THAOC_06139</name>
</gene>
<name>K0T3Q6_THAOC</name>
<proteinExistence type="predicted"/>